<sequence length="217" mass="23508">MKFMSSDQPVDLEIEHLFVAGWTGRDKAAVDHHIEELKALGVAPPSQVPLFYRVSGNLLTQETSIEVLGEGTSGEVEPLLMRCGGETWIGLASDHTDRDLETHSVAYSKQCCAKPAAGEVWKLDSVADHLDDLVLRCSIEEEGTWTLYQEGPLSNIRPLADLISASGFGDNAAMLCGTLGAIGGVRPARNYRMELEDPILARKIAMAYSVTPLPVVS</sequence>
<proteinExistence type="predicted"/>
<gene>
    <name evidence="1" type="ORF">FKG95_21920</name>
</gene>
<dbReference type="Pfam" id="PF11010">
    <property type="entry name" value="DUF2848"/>
    <property type="match status" value="1"/>
</dbReference>
<protein>
    <submittedName>
        <fullName evidence="1">DUF2848 domain-containing protein</fullName>
    </submittedName>
</protein>
<comment type="caution">
    <text evidence="1">The sequence shown here is derived from an EMBL/GenBank/DDBJ whole genome shotgun (WGS) entry which is preliminary data.</text>
</comment>
<keyword evidence="2" id="KW-1185">Reference proteome</keyword>
<dbReference type="Proteomes" id="UP000315252">
    <property type="component" value="Unassembled WGS sequence"/>
</dbReference>
<dbReference type="EMBL" id="VHSH01000008">
    <property type="protein sequence ID" value="TQV76290.1"/>
    <property type="molecule type" value="Genomic_DNA"/>
</dbReference>
<dbReference type="InterPro" id="IPR021269">
    <property type="entry name" value="DUF2848"/>
</dbReference>
<dbReference type="AlphaFoldDB" id="A0A545TGC2"/>
<name>A0A545TGC2_9PROT</name>
<dbReference type="RefSeq" id="WP_142898553.1">
    <property type="nucleotide sequence ID" value="NZ_ML660059.1"/>
</dbReference>
<evidence type="ECO:0000313" key="1">
    <source>
        <dbReference type="EMBL" id="TQV76290.1"/>
    </source>
</evidence>
<accession>A0A545TGC2</accession>
<organism evidence="1 2">
    <name type="scientific">Denitrobaculum tricleocarpae</name>
    <dbReference type="NCBI Taxonomy" id="2591009"/>
    <lineage>
        <taxon>Bacteria</taxon>
        <taxon>Pseudomonadati</taxon>
        <taxon>Pseudomonadota</taxon>
        <taxon>Alphaproteobacteria</taxon>
        <taxon>Rhodospirillales</taxon>
        <taxon>Rhodospirillaceae</taxon>
        <taxon>Denitrobaculum</taxon>
    </lineage>
</organism>
<dbReference type="OrthoDB" id="9792678at2"/>
<evidence type="ECO:0000313" key="2">
    <source>
        <dbReference type="Proteomes" id="UP000315252"/>
    </source>
</evidence>
<reference evidence="1 2" key="1">
    <citation type="submission" date="2019-06" db="EMBL/GenBank/DDBJ databases">
        <title>Whole genome sequence for Rhodospirillaceae sp. R148.</title>
        <authorList>
            <person name="Wang G."/>
        </authorList>
    </citation>
    <scope>NUCLEOTIDE SEQUENCE [LARGE SCALE GENOMIC DNA]</scope>
    <source>
        <strain evidence="1 2">R148</strain>
    </source>
</reference>